<dbReference type="EMBL" id="QEWW01000001">
    <property type="protein sequence ID" value="PWD88129.1"/>
    <property type="molecule type" value="Genomic_DNA"/>
</dbReference>
<reference evidence="3 4" key="2">
    <citation type="submission" date="2018-05" db="EMBL/GenBank/DDBJ databases">
        <title>Ignatzschineria dubaiensis sp. nov., isolated from necrotic foot tissues of dromedaries (Camelus dromedarius) and associated maggots in Dubai, United Arab Emirates.</title>
        <authorList>
            <person name="Tsang C.C."/>
            <person name="Tang J.Y.M."/>
            <person name="Fong J.Y.H."/>
            <person name="Kinne J."/>
            <person name="Lee H.H."/>
            <person name="Joseph M."/>
            <person name="Jose S."/>
            <person name="Schuster R.K."/>
            <person name="Tang Y."/>
            <person name="Sivakumar S."/>
            <person name="Chen J.H.K."/>
            <person name="Teng J.L.L."/>
            <person name="Lau S.K.P."/>
            <person name="Wernery U."/>
            <person name="Woo P.C.Y."/>
        </authorList>
    </citation>
    <scope>NUCLEOTIDE SEQUENCE [LARGE SCALE GENOMIC DNA]</scope>
    <source>
        <strain evidence="3">UAE-HKU57</strain>
        <strain evidence="4">UAE-HKU58</strain>
    </source>
</reference>
<evidence type="ECO:0000313" key="4">
    <source>
        <dbReference type="Proteomes" id="UP000245217"/>
    </source>
</evidence>
<name>A0A2U2ATT7_9GAMM</name>
<protein>
    <submittedName>
        <fullName evidence="1">Uncharacterized protein</fullName>
    </submittedName>
</protein>
<comment type="caution">
    <text evidence="1">The sequence shown here is derived from an EMBL/GenBank/DDBJ whole genome shotgun (WGS) entry which is preliminary data.</text>
</comment>
<organism evidence="1 3">
    <name type="scientific">Ignatzschineria cameli</name>
    <dbReference type="NCBI Taxonomy" id="2182793"/>
    <lineage>
        <taxon>Bacteria</taxon>
        <taxon>Pseudomonadati</taxon>
        <taxon>Pseudomonadota</taxon>
        <taxon>Gammaproteobacteria</taxon>
        <taxon>Cardiobacteriales</taxon>
        <taxon>Ignatzschineriaceae</taxon>
        <taxon>Ignatzschineria</taxon>
    </lineage>
</organism>
<sequence length="63" mass="7151">MNRCNHLAKGQIFNCAIGAIQNLTQTGIQSIIRAVIQRIIQRVIQRVIQSVIWGKSDVYSKTR</sequence>
<keyword evidence="4" id="KW-1185">Reference proteome</keyword>
<evidence type="ECO:0000313" key="1">
    <source>
        <dbReference type="EMBL" id="PWD88129.1"/>
    </source>
</evidence>
<dbReference type="Proteomes" id="UP000245059">
    <property type="component" value="Unassembled WGS sequence"/>
</dbReference>
<dbReference type="AlphaFoldDB" id="A0A2U2ATT7"/>
<evidence type="ECO:0000313" key="2">
    <source>
        <dbReference type="EMBL" id="PWD93821.1"/>
    </source>
</evidence>
<accession>A0A2U2ATT7</accession>
<gene>
    <name evidence="1" type="ORF">DC077_02325</name>
    <name evidence="2" type="ORF">DC078_03070</name>
</gene>
<proteinExistence type="predicted"/>
<evidence type="ECO:0000313" key="3">
    <source>
        <dbReference type="Proteomes" id="UP000245059"/>
    </source>
</evidence>
<dbReference type="EMBL" id="QEWV01000002">
    <property type="protein sequence ID" value="PWD93821.1"/>
    <property type="molecule type" value="Genomic_DNA"/>
</dbReference>
<dbReference type="Proteomes" id="UP000245217">
    <property type="component" value="Unassembled WGS sequence"/>
</dbReference>
<reference evidence="1" key="1">
    <citation type="journal article" date="2018" name="Genome Announc.">
        <title>Ignatzschineria cameli sp. nov., isolated from necrotic foot tissue of dromedaries (Camelus dromedarius) and associated maggots (Wohlfahrtia species) in Dubai.</title>
        <authorList>
            <person name="Tsang C.C."/>
            <person name="Tang J.Y."/>
            <person name="Fong J.Y."/>
            <person name="Kinne J."/>
            <person name="Lee H.H."/>
            <person name="Joseph M."/>
            <person name="Jose S."/>
            <person name="Schuster R.K."/>
            <person name="Tang Y."/>
            <person name="Sivakumar S."/>
            <person name="Chen J.H."/>
            <person name="Teng J.L."/>
            <person name="Lau S.K."/>
            <person name="Wernery U."/>
            <person name="Woo P.C."/>
        </authorList>
    </citation>
    <scope>NUCLEOTIDE SEQUENCE</scope>
    <source>
        <strain evidence="1">UAE-HKU57</strain>
        <strain evidence="2">UAE-HKU58</strain>
    </source>
</reference>